<evidence type="ECO:0000313" key="3">
    <source>
        <dbReference type="Proteomes" id="UP000184330"/>
    </source>
</evidence>
<proteinExistence type="predicted"/>
<dbReference type="Proteomes" id="UP000184330">
    <property type="component" value="Unassembled WGS sequence"/>
</dbReference>
<dbReference type="Pfam" id="PF12937">
    <property type="entry name" value="F-box-like"/>
    <property type="match status" value="1"/>
</dbReference>
<dbReference type="OrthoDB" id="3800738at2759"/>
<evidence type="ECO:0000313" key="2">
    <source>
        <dbReference type="EMBL" id="CZR69454.1"/>
    </source>
</evidence>
<sequence length="295" mass="33800">MGSPIKAVLNSPELLTSILTQLSPQDLLTRAQRVSHTWHALINTSLKLQQFLFFAPLPANPNVASIPNPLFTALDPNSHHPFEAWYTLLRTRITDTLQYSSDLSFSLSGRSPTQQAALTHRTASWRKMLPMQPPPLVLEVVKMHPSGLLRKAGQPRGEVARVNFEDGVKMGVLYDLGWETASRDYAKWAVLWNMVPFDKETMAPRQEFGDEWEKRETRRTNMRLAQRREQTYPLENKITFLMDLSMPLANMINFMKPQHKSEGYESLEGQMEWRDLGVEELTHLAQMCAGECKLH</sequence>
<feature type="domain" description="F-box" evidence="1">
    <location>
        <begin position="12"/>
        <end position="45"/>
    </location>
</feature>
<dbReference type="STRING" id="576137.A0A1L7XWP4"/>
<protein>
    <recommendedName>
        <fullName evidence="1">F-box domain-containing protein</fullName>
    </recommendedName>
</protein>
<dbReference type="InterPro" id="IPR036047">
    <property type="entry name" value="F-box-like_dom_sf"/>
</dbReference>
<accession>A0A1L7XWP4</accession>
<dbReference type="AlphaFoldDB" id="A0A1L7XWP4"/>
<evidence type="ECO:0000259" key="1">
    <source>
        <dbReference type="Pfam" id="PF12937"/>
    </source>
</evidence>
<name>A0A1L7XWP4_9HELO</name>
<dbReference type="Gene3D" id="1.20.1280.50">
    <property type="match status" value="1"/>
</dbReference>
<dbReference type="CDD" id="cd09917">
    <property type="entry name" value="F-box_SF"/>
    <property type="match status" value="1"/>
</dbReference>
<dbReference type="EMBL" id="FJOG01000071">
    <property type="protein sequence ID" value="CZR69454.1"/>
    <property type="molecule type" value="Genomic_DNA"/>
</dbReference>
<dbReference type="InterPro" id="IPR001810">
    <property type="entry name" value="F-box_dom"/>
</dbReference>
<dbReference type="SUPFAM" id="SSF81383">
    <property type="entry name" value="F-box domain"/>
    <property type="match status" value="1"/>
</dbReference>
<reference evidence="2 3" key="1">
    <citation type="submission" date="2016-03" db="EMBL/GenBank/DDBJ databases">
        <authorList>
            <person name="Ploux O."/>
        </authorList>
    </citation>
    <scope>NUCLEOTIDE SEQUENCE [LARGE SCALE GENOMIC DNA]</scope>
    <source>
        <strain evidence="2 3">UAMH 11012</strain>
    </source>
</reference>
<keyword evidence="3" id="KW-1185">Reference proteome</keyword>
<organism evidence="2 3">
    <name type="scientific">Phialocephala subalpina</name>
    <dbReference type="NCBI Taxonomy" id="576137"/>
    <lineage>
        <taxon>Eukaryota</taxon>
        <taxon>Fungi</taxon>
        <taxon>Dikarya</taxon>
        <taxon>Ascomycota</taxon>
        <taxon>Pezizomycotina</taxon>
        <taxon>Leotiomycetes</taxon>
        <taxon>Helotiales</taxon>
        <taxon>Mollisiaceae</taxon>
        <taxon>Phialocephala</taxon>
        <taxon>Phialocephala fortinii species complex</taxon>
    </lineage>
</organism>
<gene>
    <name evidence="2" type="ORF">PAC_19354</name>
</gene>